<dbReference type="EMBL" id="CAEZUN010000036">
    <property type="protein sequence ID" value="CAB4597271.1"/>
    <property type="molecule type" value="Genomic_DNA"/>
</dbReference>
<dbReference type="AlphaFoldDB" id="A0A6J6G7T8"/>
<feature type="transmembrane region" description="Helical" evidence="1">
    <location>
        <begin position="21"/>
        <end position="43"/>
    </location>
</feature>
<accession>A0A6J6G7T8</accession>
<name>A0A6J6G7T8_9ZZZZ</name>
<feature type="transmembrane region" description="Helical" evidence="1">
    <location>
        <begin position="55"/>
        <end position="81"/>
    </location>
</feature>
<proteinExistence type="predicted"/>
<keyword evidence="1" id="KW-0472">Membrane</keyword>
<gene>
    <name evidence="2" type="ORF">UFOPK1826_00417</name>
</gene>
<sequence length="91" mass="9333">MIAKQNRDARTLSALPSVGARVVAFIGILIAGFAGALIGFSLIDLQCQGSCDVPNSIGLISGAVISAAGMSVVVVLVLRAVGEWRELDGHK</sequence>
<evidence type="ECO:0000313" key="2">
    <source>
        <dbReference type="EMBL" id="CAB4597271.1"/>
    </source>
</evidence>
<keyword evidence="1" id="KW-1133">Transmembrane helix</keyword>
<protein>
    <submittedName>
        <fullName evidence="2">Unannotated protein</fullName>
    </submittedName>
</protein>
<evidence type="ECO:0000256" key="1">
    <source>
        <dbReference type="SAM" id="Phobius"/>
    </source>
</evidence>
<organism evidence="2">
    <name type="scientific">freshwater metagenome</name>
    <dbReference type="NCBI Taxonomy" id="449393"/>
    <lineage>
        <taxon>unclassified sequences</taxon>
        <taxon>metagenomes</taxon>
        <taxon>ecological metagenomes</taxon>
    </lineage>
</organism>
<keyword evidence="1" id="KW-0812">Transmembrane</keyword>
<reference evidence="2" key="1">
    <citation type="submission" date="2020-05" db="EMBL/GenBank/DDBJ databases">
        <authorList>
            <person name="Chiriac C."/>
            <person name="Salcher M."/>
            <person name="Ghai R."/>
            <person name="Kavagutti S V."/>
        </authorList>
    </citation>
    <scope>NUCLEOTIDE SEQUENCE</scope>
</reference>